<dbReference type="Proteomes" id="UP000077412">
    <property type="component" value="Chromosome"/>
</dbReference>
<organism evidence="2 3">
    <name type="scientific">Fictibacillus arsenicus</name>
    <dbReference type="NCBI Taxonomy" id="255247"/>
    <lineage>
        <taxon>Bacteria</taxon>
        <taxon>Bacillati</taxon>
        <taxon>Bacillota</taxon>
        <taxon>Bacilli</taxon>
        <taxon>Bacillales</taxon>
        <taxon>Fictibacillaceae</taxon>
        <taxon>Fictibacillus</taxon>
    </lineage>
</organism>
<dbReference type="AlphaFoldDB" id="A0A1B1Z7I2"/>
<dbReference type="InterPro" id="IPR016181">
    <property type="entry name" value="Acyl_CoA_acyltransferase"/>
</dbReference>
<dbReference type="Gene3D" id="3.40.630.30">
    <property type="match status" value="1"/>
</dbReference>
<dbReference type="CDD" id="cd04301">
    <property type="entry name" value="NAT_SF"/>
    <property type="match status" value="1"/>
</dbReference>
<keyword evidence="3" id="KW-1185">Reference proteome</keyword>
<sequence>MKIINFDNSEKMRKRIAALYSSVWNEDENVIINRLEKHSTYNGFKAIIAMNDEEQIIGFAYGYNSLKGQYYRELLENTLTSEQVTYWLENCFEFVELAIHPFQRKKGIGRRLVNLLLEDVANKTAILTTQQDNIPAKSLYRTLNWKVIKEPFLPNGAAGKSYVIMGMELDNNI</sequence>
<reference evidence="2 3" key="1">
    <citation type="submission" date="2016-08" db="EMBL/GenBank/DDBJ databases">
        <title>Complete genome sequence of Fictibacillus arsenicus G25-54, a strain with toxicity to nematodes and a potential arsenic-resistance activity.</title>
        <authorList>
            <person name="Zheng Z."/>
        </authorList>
    </citation>
    <scope>NUCLEOTIDE SEQUENCE [LARGE SCALE GENOMIC DNA]</scope>
    <source>
        <strain evidence="2 3">G25-54</strain>
    </source>
</reference>
<gene>
    <name evidence="2" type="ORF">ABE41_015160</name>
</gene>
<proteinExistence type="predicted"/>
<name>A0A1B1Z7I2_9BACL</name>
<dbReference type="GO" id="GO:0016747">
    <property type="term" value="F:acyltransferase activity, transferring groups other than amino-acyl groups"/>
    <property type="evidence" value="ECO:0007669"/>
    <property type="project" value="InterPro"/>
</dbReference>
<evidence type="ECO:0000313" key="2">
    <source>
        <dbReference type="EMBL" id="ANX13346.1"/>
    </source>
</evidence>
<dbReference type="SUPFAM" id="SSF55729">
    <property type="entry name" value="Acyl-CoA N-acyltransferases (Nat)"/>
    <property type="match status" value="1"/>
</dbReference>
<dbReference type="EMBL" id="CP016761">
    <property type="protein sequence ID" value="ANX13346.1"/>
    <property type="molecule type" value="Genomic_DNA"/>
</dbReference>
<dbReference type="Pfam" id="PF00583">
    <property type="entry name" value="Acetyltransf_1"/>
    <property type="match status" value="1"/>
</dbReference>
<dbReference type="InterPro" id="IPR000182">
    <property type="entry name" value="GNAT_dom"/>
</dbReference>
<protein>
    <recommendedName>
        <fullName evidence="1">N-acetyltransferase domain-containing protein</fullName>
    </recommendedName>
</protein>
<feature type="domain" description="N-acetyltransferase" evidence="1">
    <location>
        <begin position="3"/>
        <end position="170"/>
    </location>
</feature>
<dbReference type="STRING" id="255247.ABE41_015160"/>
<evidence type="ECO:0000259" key="1">
    <source>
        <dbReference type="PROSITE" id="PS51186"/>
    </source>
</evidence>
<dbReference type="RefSeq" id="WP_066292029.1">
    <property type="nucleotide sequence ID" value="NZ_CP016761.1"/>
</dbReference>
<evidence type="ECO:0000313" key="3">
    <source>
        <dbReference type="Proteomes" id="UP000077412"/>
    </source>
</evidence>
<dbReference type="KEGG" id="far:ABE41_015160"/>
<accession>A0A1B1Z7I2</accession>
<dbReference type="PROSITE" id="PS51186">
    <property type="entry name" value="GNAT"/>
    <property type="match status" value="1"/>
</dbReference>